<comment type="caution">
    <text evidence="12">The sequence shown here is derived from an EMBL/GenBank/DDBJ whole genome shotgun (WGS) entry which is preliminary data.</text>
</comment>
<comment type="subcellular location">
    <subcellularLocation>
        <location evidence="9">Membrane</location>
        <topology evidence="9">Multi-pass membrane protein</topology>
    </subcellularLocation>
    <subcellularLocation>
        <location evidence="1">Mitochondrion inner membrane</location>
        <topology evidence="1">Multi-pass membrane protein</topology>
    </subcellularLocation>
</comment>
<protein>
    <submittedName>
        <fullName evidence="12">Putative mitochondrial export translocase oxa1</fullName>
    </submittedName>
</protein>
<keyword evidence="5" id="KW-0809">Transit peptide</keyword>
<dbReference type="GO" id="GO:0032979">
    <property type="term" value="P:protein insertion into mitochondrial inner membrane from matrix"/>
    <property type="evidence" value="ECO:0007669"/>
    <property type="project" value="TreeGrafter"/>
</dbReference>
<dbReference type="GO" id="GO:0005743">
    <property type="term" value="C:mitochondrial inner membrane"/>
    <property type="evidence" value="ECO:0007669"/>
    <property type="project" value="UniProtKB-SubCell"/>
</dbReference>
<evidence type="ECO:0000256" key="8">
    <source>
        <dbReference type="ARBA" id="ARBA00023136"/>
    </source>
</evidence>
<evidence type="ECO:0000256" key="10">
    <source>
        <dbReference type="SAM" id="Phobius"/>
    </source>
</evidence>
<gene>
    <name evidence="12" type="ORF">EV44_g0629</name>
</gene>
<dbReference type="InterPro" id="IPR028055">
    <property type="entry name" value="YidC/Oxa/ALB_C"/>
</dbReference>
<keyword evidence="3 9" id="KW-0812">Transmembrane</keyword>
<dbReference type="GO" id="GO:0032977">
    <property type="term" value="F:membrane insertase activity"/>
    <property type="evidence" value="ECO:0007669"/>
    <property type="project" value="InterPro"/>
</dbReference>
<evidence type="ECO:0000259" key="11">
    <source>
        <dbReference type="Pfam" id="PF02096"/>
    </source>
</evidence>
<dbReference type="HOGENOM" id="CLU_029282_5_0_1"/>
<dbReference type="Pfam" id="PF02096">
    <property type="entry name" value="60KD_IMP"/>
    <property type="match status" value="1"/>
</dbReference>
<dbReference type="PANTHER" id="PTHR12428">
    <property type="entry name" value="OXA1"/>
    <property type="match status" value="1"/>
</dbReference>
<evidence type="ECO:0000256" key="2">
    <source>
        <dbReference type="ARBA" id="ARBA00009877"/>
    </source>
</evidence>
<comment type="similarity">
    <text evidence="2 9">Belongs to the OXA1/ALB3/YidC family.</text>
</comment>
<evidence type="ECO:0000256" key="4">
    <source>
        <dbReference type="ARBA" id="ARBA00022792"/>
    </source>
</evidence>
<dbReference type="CDD" id="cd20069">
    <property type="entry name" value="5TM_Oxa1-like"/>
    <property type="match status" value="1"/>
</dbReference>
<reference evidence="12 13" key="1">
    <citation type="journal article" date="2014" name="BMC Genomics">
        <title>Adaptive genomic structural variation in the grape powdery mildew pathogen, Erysiphe necator.</title>
        <authorList>
            <person name="Jones L."/>
            <person name="Riaz S."/>
            <person name="Morales-Cruz A."/>
            <person name="Amrine K.C."/>
            <person name="McGuire B."/>
            <person name="Gubler W.D."/>
            <person name="Walker M.A."/>
            <person name="Cantu D."/>
        </authorList>
    </citation>
    <scope>NUCLEOTIDE SEQUENCE [LARGE SCALE GENOMIC DNA]</scope>
    <source>
        <strain evidence="13">c</strain>
    </source>
</reference>
<dbReference type="EMBL" id="JNVN01002236">
    <property type="protein sequence ID" value="KHJ32228.1"/>
    <property type="molecule type" value="Genomic_DNA"/>
</dbReference>
<dbReference type="AlphaFoldDB" id="A0A0B1P1V1"/>
<dbReference type="OMA" id="NYPIESM"/>
<dbReference type="STRING" id="52586.A0A0B1P1V1"/>
<sequence length="425" mass="47720">MPDASSLELKDNEFTSQLATGLNLNESLESSAEAILHAPEKIGYLKSVGLDWGWGPTSVVEYVMEHLHVYMGTPWWITITVTAILVRLALFRPYIASAENATRMAIVNPIAKPVINKMMAAQRAGDQAAFFQYKQEQTLMYKRAGIKMWKSGIPLIQMVIGFSTFRLLNGMAKLPVPGLETGGVLWFQNLSVADPLYILPLATAATLHLVMKKGGETGVQTMNPKMFSLLKWGFPLISVIFTSWLPSAVQLTFFISGILSLVQASLLRQSWLRSYFQMTPLPNTNASQIPRPTSPYKGNLRFIEDTVLSQAELTQRFQAPKLSVEHNKQGGLGLKDDKVDQNAGGGLKQIFAGAVTDIKGTMKEVVETGRDFAGNTKKEIQGRLDKAEIRQREIYEKKKQEEEWKALLEEQRQRRLERKKRKHHT</sequence>
<dbReference type="InterPro" id="IPR001708">
    <property type="entry name" value="YidC/ALB3/OXA1/COX18"/>
</dbReference>
<organism evidence="12 13">
    <name type="scientific">Uncinula necator</name>
    <name type="common">Grape powdery mildew</name>
    <dbReference type="NCBI Taxonomy" id="52586"/>
    <lineage>
        <taxon>Eukaryota</taxon>
        <taxon>Fungi</taxon>
        <taxon>Dikarya</taxon>
        <taxon>Ascomycota</taxon>
        <taxon>Pezizomycotina</taxon>
        <taxon>Leotiomycetes</taxon>
        <taxon>Erysiphales</taxon>
        <taxon>Erysiphaceae</taxon>
        <taxon>Erysiphe</taxon>
    </lineage>
</organism>
<keyword evidence="4" id="KW-0999">Mitochondrion inner membrane</keyword>
<evidence type="ECO:0000256" key="7">
    <source>
        <dbReference type="ARBA" id="ARBA00023128"/>
    </source>
</evidence>
<feature type="transmembrane region" description="Helical" evidence="10">
    <location>
        <begin position="192"/>
        <end position="209"/>
    </location>
</feature>
<accession>A0A0B1P1V1</accession>
<feature type="domain" description="Membrane insertase YidC/Oxa/ALB C-terminal" evidence="11">
    <location>
        <begin position="75"/>
        <end position="267"/>
    </location>
</feature>
<keyword evidence="7" id="KW-0496">Mitochondrion</keyword>
<evidence type="ECO:0000313" key="13">
    <source>
        <dbReference type="Proteomes" id="UP000030854"/>
    </source>
</evidence>
<evidence type="ECO:0000256" key="1">
    <source>
        <dbReference type="ARBA" id="ARBA00004448"/>
    </source>
</evidence>
<evidence type="ECO:0000256" key="9">
    <source>
        <dbReference type="RuleBase" id="RU003945"/>
    </source>
</evidence>
<keyword evidence="8 10" id="KW-0472">Membrane</keyword>
<feature type="transmembrane region" description="Helical" evidence="10">
    <location>
        <begin position="75"/>
        <end position="95"/>
    </location>
</feature>
<keyword evidence="6 10" id="KW-1133">Transmembrane helix</keyword>
<evidence type="ECO:0000256" key="3">
    <source>
        <dbReference type="ARBA" id="ARBA00022692"/>
    </source>
</evidence>
<feature type="transmembrane region" description="Helical" evidence="10">
    <location>
        <begin position="152"/>
        <end position="172"/>
    </location>
</feature>
<feature type="transmembrane region" description="Helical" evidence="10">
    <location>
        <begin position="229"/>
        <end position="245"/>
    </location>
</feature>
<keyword evidence="13" id="KW-1185">Reference proteome</keyword>
<evidence type="ECO:0000256" key="6">
    <source>
        <dbReference type="ARBA" id="ARBA00022989"/>
    </source>
</evidence>
<name>A0A0B1P1V1_UNCNE</name>
<evidence type="ECO:0000313" key="12">
    <source>
        <dbReference type="EMBL" id="KHJ32228.1"/>
    </source>
</evidence>
<evidence type="ECO:0000256" key="5">
    <source>
        <dbReference type="ARBA" id="ARBA00022946"/>
    </source>
</evidence>
<dbReference type="PANTHER" id="PTHR12428:SF66">
    <property type="entry name" value="MITOCHONDRIAL INNER MEMBRANE PROTEIN OXA1L"/>
    <property type="match status" value="1"/>
</dbReference>
<dbReference type="Proteomes" id="UP000030854">
    <property type="component" value="Unassembled WGS sequence"/>
</dbReference>
<proteinExistence type="inferred from homology"/>